<feature type="transmembrane region" description="Helical" evidence="1">
    <location>
        <begin position="174"/>
        <end position="195"/>
    </location>
</feature>
<keyword evidence="1" id="KW-0472">Membrane</keyword>
<feature type="transmembrane region" description="Helical" evidence="1">
    <location>
        <begin position="46"/>
        <end position="66"/>
    </location>
</feature>
<feature type="transmembrane region" description="Helical" evidence="1">
    <location>
        <begin position="144"/>
        <end position="162"/>
    </location>
</feature>
<protein>
    <recommendedName>
        <fullName evidence="4">DUF2306 domain-containing protein</fullName>
    </recommendedName>
</protein>
<evidence type="ECO:0000256" key="1">
    <source>
        <dbReference type="SAM" id="Phobius"/>
    </source>
</evidence>
<keyword evidence="1" id="KW-0812">Transmembrane</keyword>
<evidence type="ECO:0000313" key="3">
    <source>
        <dbReference type="Proteomes" id="UP001501758"/>
    </source>
</evidence>
<evidence type="ECO:0008006" key="4">
    <source>
        <dbReference type="Google" id="ProtNLM"/>
    </source>
</evidence>
<feature type="transmembrane region" description="Helical" evidence="1">
    <location>
        <begin position="86"/>
        <end position="103"/>
    </location>
</feature>
<feature type="transmembrane region" description="Helical" evidence="1">
    <location>
        <begin position="7"/>
        <end position="26"/>
    </location>
</feature>
<feature type="transmembrane region" description="Helical" evidence="1">
    <location>
        <begin position="109"/>
        <end position="132"/>
    </location>
</feature>
<organism evidence="2 3">
    <name type="scientific">Aquimarina litoralis</name>
    <dbReference type="NCBI Taxonomy" id="584605"/>
    <lineage>
        <taxon>Bacteria</taxon>
        <taxon>Pseudomonadati</taxon>
        <taxon>Bacteroidota</taxon>
        <taxon>Flavobacteriia</taxon>
        <taxon>Flavobacteriales</taxon>
        <taxon>Flavobacteriaceae</taxon>
        <taxon>Aquimarina</taxon>
    </lineage>
</organism>
<dbReference type="Pfam" id="PF10067">
    <property type="entry name" value="DUF2306"/>
    <property type="match status" value="1"/>
</dbReference>
<keyword evidence="1" id="KW-1133">Transmembrane helix</keyword>
<keyword evidence="3" id="KW-1185">Reference proteome</keyword>
<dbReference type="EMBL" id="BAAAGE010000007">
    <property type="protein sequence ID" value="GAA0732949.1"/>
    <property type="molecule type" value="Genomic_DNA"/>
</dbReference>
<name>A0ABP3UJM3_9FLAO</name>
<dbReference type="Proteomes" id="UP001501758">
    <property type="component" value="Unassembled WGS sequence"/>
</dbReference>
<reference evidence="3" key="1">
    <citation type="journal article" date="2019" name="Int. J. Syst. Evol. Microbiol.">
        <title>The Global Catalogue of Microorganisms (GCM) 10K type strain sequencing project: providing services to taxonomists for standard genome sequencing and annotation.</title>
        <authorList>
            <consortium name="The Broad Institute Genomics Platform"/>
            <consortium name="The Broad Institute Genome Sequencing Center for Infectious Disease"/>
            <person name="Wu L."/>
            <person name="Ma J."/>
        </authorList>
    </citation>
    <scope>NUCLEOTIDE SEQUENCE [LARGE SCALE GENOMIC DNA]</scope>
    <source>
        <strain evidence="3">JCM 15974</strain>
    </source>
</reference>
<proteinExistence type="predicted"/>
<accession>A0ABP3UJM3</accession>
<dbReference type="InterPro" id="IPR018750">
    <property type="entry name" value="DUF2306_membrane"/>
</dbReference>
<dbReference type="RefSeq" id="WP_343914663.1">
    <property type="nucleotide sequence ID" value="NZ_BAAAGE010000007.1"/>
</dbReference>
<comment type="caution">
    <text evidence="2">The sequence shown here is derived from an EMBL/GenBank/DDBJ whole genome shotgun (WGS) entry which is preliminary data.</text>
</comment>
<sequence>MKKSIRILIILCCILIGLYPFSYFIIHREFGLLSTKKPKVLLDLAWNISFYFHIVLGGIALLTGWIQFSEKIRRSKIKLHRFFGRIYIISALFSGLAGIYIGFFATGGIVASLGFISLGVLWILFTFIGFNHIRKGLINTHKKYMFYSFACCFAAVTLRIWLPLLTLSFGDFIIAYKIVAWLCWVPNLVISHLIIRNNNLRNSKIPKSIS</sequence>
<gene>
    <name evidence="2" type="ORF">GCM10009430_46620</name>
</gene>
<evidence type="ECO:0000313" key="2">
    <source>
        <dbReference type="EMBL" id="GAA0732949.1"/>
    </source>
</evidence>